<sequence>MPKKRHLNRFSKPPSTAPALLSSPATRRNDSNNDDASSRGRSVNDLLAQLRRTGLNGAGQVPDLGVQPTVPPELRQILNIPETPPPRPRRPLRQGPGGHRLPAGPAPPRSWLSAAERADHALQRSAVSSRGVVAAGRDHRPLPGLALPARRSLLDMVLRRFVADWEWQRAYNRYHLYEIPTHLRILLVAYLAAHHPAGVTLSDLRALLLPPPDVPEYLDDPDLSPAVVNAAFTHLDLSSSLLRSLRLKHLADLLFPSSQPCPLEVQETWDAPDPTPSLPPSVLPHLTHLSLALDPAAPGAALTSWRQLLSLASRLSGTLTHLSLAFWPEPSLTPRARAAAAGVVSPVTGRTVAYGGTGPYSHSLDGDWSEQVLVLRRLSRALYGLEWLDLTGCGAWFQALWESVPLADALVDDVAGTTTAEEEEDGSGKEAASRTAVDWVGDWGKMATLVMFPGYRLREEASAAEKARYWEIVDHARRVERHVRARRAGQGRVLTVETCQR</sequence>
<name>A0ABR4D9E4_9PEZI</name>
<organism evidence="2 3">
    <name type="scientific">Remersonia thermophila</name>
    <dbReference type="NCBI Taxonomy" id="72144"/>
    <lineage>
        <taxon>Eukaryota</taxon>
        <taxon>Fungi</taxon>
        <taxon>Dikarya</taxon>
        <taxon>Ascomycota</taxon>
        <taxon>Pezizomycotina</taxon>
        <taxon>Sordariomycetes</taxon>
        <taxon>Sordariomycetidae</taxon>
        <taxon>Sordariales</taxon>
        <taxon>Sordariales incertae sedis</taxon>
        <taxon>Remersonia</taxon>
    </lineage>
</organism>
<dbReference type="Proteomes" id="UP001600064">
    <property type="component" value="Unassembled WGS sequence"/>
</dbReference>
<accession>A0ABR4D9E4</accession>
<dbReference type="RefSeq" id="XP_070865683.1">
    <property type="nucleotide sequence ID" value="XM_071010700.1"/>
</dbReference>
<reference evidence="2 3" key="1">
    <citation type="journal article" date="2024" name="Commun. Biol.">
        <title>Comparative genomic analysis of thermophilic fungi reveals convergent evolutionary adaptations and gene losses.</title>
        <authorList>
            <person name="Steindorff A.S."/>
            <person name="Aguilar-Pontes M.V."/>
            <person name="Robinson A.J."/>
            <person name="Andreopoulos B."/>
            <person name="LaButti K."/>
            <person name="Kuo A."/>
            <person name="Mondo S."/>
            <person name="Riley R."/>
            <person name="Otillar R."/>
            <person name="Haridas S."/>
            <person name="Lipzen A."/>
            <person name="Grimwood J."/>
            <person name="Schmutz J."/>
            <person name="Clum A."/>
            <person name="Reid I.D."/>
            <person name="Moisan M.C."/>
            <person name="Butler G."/>
            <person name="Nguyen T.T.M."/>
            <person name="Dewar K."/>
            <person name="Conant G."/>
            <person name="Drula E."/>
            <person name="Henrissat B."/>
            <person name="Hansel C."/>
            <person name="Singer S."/>
            <person name="Hutchinson M.I."/>
            <person name="de Vries R.P."/>
            <person name="Natvig D.O."/>
            <person name="Powell A.J."/>
            <person name="Tsang A."/>
            <person name="Grigoriev I.V."/>
        </authorList>
    </citation>
    <scope>NUCLEOTIDE SEQUENCE [LARGE SCALE GENOMIC DNA]</scope>
    <source>
        <strain evidence="2 3">ATCC 22073</strain>
    </source>
</reference>
<protein>
    <recommendedName>
        <fullName evidence="4">Tafazzin</fullName>
    </recommendedName>
</protein>
<feature type="region of interest" description="Disordered" evidence="1">
    <location>
        <begin position="1"/>
        <end position="45"/>
    </location>
</feature>
<comment type="caution">
    <text evidence="2">The sequence shown here is derived from an EMBL/GenBank/DDBJ whole genome shotgun (WGS) entry which is preliminary data.</text>
</comment>
<gene>
    <name evidence="2" type="ORF">VTJ83DRAFT_4233</name>
</gene>
<keyword evidence="3" id="KW-1185">Reference proteome</keyword>
<feature type="region of interest" description="Disordered" evidence="1">
    <location>
        <begin position="77"/>
        <end position="110"/>
    </location>
</feature>
<feature type="compositionally biased region" description="Low complexity" evidence="1">
    <location>
        <begin position="13"/>
        <end position="26"/>
    </location>
</feature>
<proteinExistence type="predicted"/>
<dbReference type="EMBL" id="JAZGUE010000004">
    <property type="protein sequence ID" value="KAL2266956.1"/>
    <property type="molecule type" value="Genomic_DNA"/>
</dbReference>
<evidence type="ECO:0008006" key="4">
    <source>
        <dbReference type="Google" id="ProtNLM"/>
    </source>
</evidence>
<evidence type="ECO:0000313" key="2">
    <source>
        <dbReference type="EMBL" id="KAL2266956.1"/>
    </source>
</evidence>
<dbReference type="GeneID" id="98125344"/>
<evidence type="ECO:0000256" key="1">
    <source>
        <dbReference type="SAM" id="MobiDB-lite"/>
    </source>
</evidence>
<evidence type="ECO:0000313" key="3">
    <source>
        <dbReference type="Proteomes" id="UP001600064"/>
    </source>
</evidence>